<dbReference type="InterPro" id="IPR007529">
    <property type="entry name" value="Znf_HIT"/>
</dbReference>
<dbReference type="Pfam" id="PF04438">
    <property type="entry name" value="zf-HIT"/>
    <property type="match status" value="1"/>
</dbReference>
<evidence type="ECO:0000313" key="16">
    <source>
        <dbReference type="EMBL" id="KAF9892598.1"/>
    </source>
</evidence>
<evidence type="ECO:0000256" key="5">
    <source>
        <dbReference type="ARBA" id="ARBA00022771"/>
    </source>
</evidence>
<dbReference type="GO" id="GO:0000463">
    <property type="term" value="P:maturation of LSU-rRNA from tricistronic rRNA transcript (SSU-rRNA, 5.8S rRNA, LSU-rRNA)"/>
    <property type="evidence" value="ECO:0007669"/>
    <property type="project" value="TreeGrafter"/>
</dbReference>
<keyword evidence="3" id="KW-0597">Phosphoprotein</keyword>
<gene>
    <name evidence="16" type="ORF">FE257_001000</name>
</gene>
<name>A0AAD4CUC4_ASPNN</name>
<keyword evidence="6" id="KW-0862">Zinc</keyword>
<evidence type="ECO:0000256" key="14">
    <source>
        <dbReference type="SAM" id="MobiDB-lite"/>
    </source>
</evidence>
<dbReference type="PROSITE" id="PS51083">
    <property type="entry name" value="ZF_HIT"/>
    <property type="match status" value="1"/>
</dbReference>
<evidence type="ECO:0000256" key="7">
    <source>
        <dbReference type="ARBA" id="ARBA00022843"/>
    </source>
</evidence>
<sequence length="405" mass="44646">MSSEDSLLSELCTICHINQPKYRCPRCSIRTCSLPCSRRHKLWSQCSGLRDPAAYLRRSELASEGAFDRDFNFITGIERGLERAERDADNRGIHIYSGSSGIADPAAVGLEHEFDHDDNAASAPADRKRKRVGGDGGLVKGEAGFLRGAESAGVKIIRAPRGMSRNKANGSKWHPKHKCLNWMVEWIAPNGERRNRHSLESSSMAEAYDRVFPLPKQVREQNQKDTQDRIDTNAPEFSSGASPQGQDQAVSASSTAPGGHEATEAITNAEFKQPALQAASHRELYFYLHRPRTATKHPVLIPLAPGATFTAALRDHTVVEFPTIYILSDPPERLRAPNDDPSFILEEEYLLSQPQAEVDPDQDSIEADTSQLLPGSVDITNVDEKKVLEVLKQDLFEPISGAASP</sequence>
<dbReference type="CDD" id="cd23023">
    <property type="entry name" value="zf-HIT_BCD1"/>
    <property type="match status" value="1"/>
</dbReference>
<evidence type="ECO:0000259" key="15">
    <source>
        <dbReference type="PROSITE" id="PS51083"/>
    </source>
</evidence>
<keyword evidence="4" id="KW-0479">Metal-binding</keyword>
<comment type="subunit">
    <text evidence="10">Interacts with FBL, SNU13, NOP58, NUFIP1, RUVBL1, RUVBL2 and TAF9. Interacts (via HIT-type zinc finger) with the RUVBL1/RUVBL2 complex in the presence of ADP.</text>
</comment>
<evidence type="ECO:0000256" key="6">
    <source>
        <dbReference type="ARBA" id="ARBA00022833"/>
    </source>
</evidence>
<dbReference type="SUPFAM" id="SSF144232">
    <property type="entry name" value="HIT/MYND zinc finger-like"/>
    <property type="match status" value="1"/>
</dbReference>
<dbReference type="Gene3D" id="3.30.60.190">
    <property type="match status" value="1"/>
</dbReference>
<comment type="caution">
    <text evidence="16">The sequence shown here is derived from an EMBL/GenBank/DDBJ whole genome shotgun (WGS) entry which is preliminary data.</text>
</comment>
<evidence type="ECO:0000256" key="2">
    <source>
        <dbReference type="ARBA" id="ARBA00022517"/>
    </source>
</evidence>
<comment type="function">
    <text evidence="8">Required for box C/D snoRNAs accumulation involved in snoRNA processing, snoRNA transport to the nucleolus and ribosome biogenesis.</text>
</comment>
<keyword evidence="1" id="KW-1017">Isopeptide bond</keyword>
<comment type="similarity">
    <text evidence="9">Belongs to the BCD1 family.</text>
</comment>
<proteinExistence type="inferred from homology"/>
<dbReference type="EMBL" id="VCAU01000011">
    <property type="protein sequence ID" value="KAF9892598.1"/>
    <property type="molecule type" value="Genomic_DNA"/>
</dbReference>
<reference evidence="16" key="2">
    <citation type="submission" date="2020-02" db="EMBL/GenBank/DDBJ databases">
        <authorList>
            <person name="Gilchrist C.L.M."/>
            <person name="Chooi Y.-H."/>
        </authorList>
    </citation>
    <scope>NUCLEOTIDE SEQUENCE</scope>
    <source>
        <strain evidence="16">MST-FP2251</strain>
    </source>
</reference>
<dbReference type="FunFam" id="3.30.60.190:FF:000001">
    <property type="entry name" value="box C/D snoRNA protein 1"/>
    <property type="match status" value="1"/>
</dbReference>
<evidence type="ECO:0000256" key="4">
    <source>
        <dbReference type="ARBA" id="ARBA00022723"/>
    </source>
</evidence>
<dbReference type="PANTHER" id="PTHR13483:SF11">
    <property type="entry name" value="ZINC FINGER HIT DOMAIN-CONTAINING PROTEIN 3"/>
    <property type="match status" value="1"/>
</dbReference>
<feature type="compositionally biased region" description="Polar residues" evidence="14">
    <location>
        <begin position="235"/>
        <end position="256"/>
    </location>
</feature>
<dbReference type="InterPro" id="IPR051639">
    <property type="entry name" value="BCD1"/>
</dbReference>
<keyword evidence="17" id="KW-1185">Reference proteome</keyword>
<dbReference type="Pfam" id="PF25790">
    <property type="entry name" value="BCD1"/>
    <property type="match status" value="1"/>
</dbReference>
<evidence type="ECO:0000256" key="13">
    <source>
        <dbReference type="PROSITE-ProRule" id="PRU00453"/>
    </source>
</evidence>
<evidence type="ECO:0000256" key="12">
    <source>
        <dbReference type="ARBA" id="ARBA00077531"/>
    </source>
</evidence>
<feature type="compositionally biased region" description="Basic and acidic residues" evidence="14">
    <location>
        <begin position="217"/>
        <end position="231"/>
    </location>
</feature>
<evidence type="ECO:0000256" key="11">
    <source>
        <dbReference type="ARBA" id="ARBA00068630"/>
    </source>
</evidence>
<keyword evidence="7" id="KW-0832">Ubl conjugation</keyword>
<evidence type="ECO:0000256" key="9">
    <source>
        <dbReference type="ARBA" id="ARBA00049654"/>
    </source>
</evidence>
<feature type="domain" description="HIT-type" evidence="15">
    <location>
        <begin position="12"/>
        <end position="46"/>
    </location>
</feature>
<reference evidence="16" key="1">
    <citation type="journal article" date="2019" name="Beilstein J. Org. Chem.">
        <title>Nanangenines: drimane sesquiterpenoids as the dominant metabolite cohort of a novel Australian fungus, Aspergillus nanangensis.</title>
        <authorList>
            <person name="Lacey H.J."/>
            <person name="Gilchrist C.L.M."/>
            <person name="Crombie A."/>
            <person name="Kalaitzis J.A."/>
            <person name="Vuong D."/>
            <person name="Rutledge P.J."/>
            <person name="Turner P."/>
            <person name="Pitt J.I."/>
            <person name="Lacey E."/>
            <person name="Chooi Y.H."/>
            <person name="Piggott A.M."/>
        </authorList>
    </citation>
    <scope>NUCLEOTIDE SEQUENCE</scope>
    <source>
        <strain evidence="16">MST-FP2251</strain>
    </source>
</reference>
<dbReference type="GO" id="GO:0000492">
    <property type="term" value="P:box C/D snoRNP assembly"/>
    <property type="evidence" value="ECO:0007669"/>
    <property type="project" value="TreeGrafter"/>
</dbReference>
<dbReference type="PANTHER" id="PTHR13483">
    <property type="entry name" value="BOX C_D SNORNA PROTEIN 1-RELATED"/>
    <property type="match status" value="1"/>
</dbReference>
<dbReference type="InterPro" id="IPR057721">
    <property type="entry name" value="BCD1_alpha/beta"/>
</dbReference>
<organism evidence="16 17">
    <name type="scientific">Aspergillus nanangensis</name>
    <dbReference type="NCBI Taxonomy" id="2582783"/>
    <lineage>
        <taxon>Eukaryota</taxon>
        <taxon>Fungi</taxon>
        <taxon>Dikarya</taxon>
        <taxon>Ascomycota</taxon>
        <taxon>Pezizomycotina</taxon>
        <taxon>Eurotiomycetes</taxon>
        <taxon>Eurotiomycetidae</taxon>
        <taxon>Eurotiales</taxon>
        <taxon>Aspergillaceae</taxon>
        <taxon>Aspergillus</taxon>
        <taxon>Aspergillus subgen. Circumdati</taxon>
    </lineage>
</organism>
<protein>
    <recommendedName>
        <fullName evidence="11">Box C/D snoRNA protein 1</fullName>
    </recommendedName>
    <alternativeName>
        <fullName evidence="12">Zinc finger HIT domain-containing protein 6</fullName>
    </alternativeName>
</protein>
<evidence type="ECO:0000256" key="8">
    <source>
        <dbReference type="ARBA" id="ARBA00049598"/>
    </source>
</evidence>
<keyword evidence="2" id="KW-0690">Ribosome biogenesis</keyword>
<dbReference type="GO" id="GO:0048254">
    <property type="term" value="P:snoRNA localization"/>
    <property type="evidence" value="ECO:0007669"/>
    <property type="project" value="TreeGrafter"/>
</dbReference>
<dbReference type="Proteomes" id="UP001194746">
    <property type="component" value="Unassembled WGS sequence"/>
</dbReference>
<feature type="region of interest" description="Disordered" evidence="14">
    <location>
        <begin position="210"/>
        <end position="261"/>
    </location>
</feature>
<evidence type="ECO:0000256" key="1">
    <source>
        <dbReference type="ARBA" id="ARBA00022499"/>
    </source>
</evidence>
<feature type="region of interest" description="Disordered" evidence="14">
    <location>
        <begin position="117"/>
        <end position="136"/>
    </location>
</feature>
<evidence type="ECO:0000256" key="3">
    <source>
        <dbReference type="ARBA" id="ARBA00022553"/>
    </source>
</evidence>
<evidence type="ECO:0000256" key="10">
    <source>
        <dbReference type="ARBA" id="ARBA00061949"/>
    </source>
</evidence>
<dbReference type="GO" id="GO:0008270">
    <property type="term" value="F:zinc ion binding"/>
    <property type="evidence" value="ECO:0007669"/>
    <property type="project" value="UniProtKB-UniRule"/>
</dbReference>
<dbReference type="GO" id="GO:0070761">
    <property type="term" value="C:pre-snoRNP complex"/>
    <property type="evidence" value="ECO:0007669"/>
    <property type="project" value="TreeGrafter"/>
</dbReference>
<accession>A0AAD4CUC4</accession>
<evidence type="ECO:0000313" key="17">
    <source>
        <dbReference type="Proteomes" id="UP001194746"/>
    </source>
</evidence>
<dbReference type="AlphaFoldDB" id="A0AAD4CUC4"/>
<dbReference type="GO" id="GO:0005634">
    <property type="term" value="C:nucleus"/>
    <property type="evidence" value="ECO:0007669"/>
    <property type="project" value="TreeGrafter"/>
</dbReference>
<keyword evidence="5 13" id="KW-0863">Zinc-finger</keyword>